<dbReference type="Proteomes" id="UP000660024">
    <property type="component" value="Unassembled WGS sequence"/>
</dbReference>
<dbReference type="RefSeq" id="WP_200585385.1">
    <property type="nucleotide sequence ID" value="NZ_JAEHFY010000007.1"/>
</dbReference>
<accession>A0ABS1BI96</accession>
<keyword evidence="3" id="KW-1185">Reference proteome</keyword>
<protein>
    <submittedName>
        <fullName evidence="2">Uncharacterized protein</fullName>
    </submittedName>
</protein>
<name>A0ABS1BI96_9SPHI</name>
<comment type="caution">
    <text evidence="2">The sequence shown here is derived from an EMBL/GenBank/DDBJ whole genome shotgun (WGS) entry which is preliminary data.</text>
</comment>
<evidence type="ECO:0000313" key="2">
    <source>
        <dbReference type="EMBL" id="MBK0382609.1"/>
    </source>
</evidence>
<evidence type="ECO:0000256" key="1">
    <source>
        <dbReference type="SAM" id="MobiDB-lite"/>
    </source>
</evidence>
<proteinExistence type="predicted"/>
<gene>
    <name evidence="2" type="ORF">I5M32_06500</name>
</gene>
<reference evidence="2 3" key="1">
    <citation type="submission" date="2020-12" db="EMBL/GenBank/DDBJ databases">
        <title>Bacterial novel species Pedobacter sp. SD-b isolated from soil.</title>
        <authorList>
            <person name="Jung H.-Y."/>
        </authorList>
    </citation>
    <scope>NUCLEOTIDE SEQUENCE [LARGE SCALE GENOMIC DNA]</scope>
    <source>
        <strain evidence="2 3">SD-b</strain>
    </source>
</reference>
<feature type="region of interest" description="Disordered" evidence="1">
    <location>
        <begin position="29"/>
        <end position="64"/>
    </location>
</feature>
<evidence type="ECO:0000313" key="3">
    <source>
        <dbReference type="Proteomes" id="UP000660024"/>
    </source>
</evidence>
<dbReference type="EMBL" id="JAEHFY010000007">
    <property type="protein sequence ID" value="MBK0382609.1"/>
    <property type="molecule type" value="Genomic_DNA"/>
</dbReference>
<organism evidence="2 3">
    <name type="scientific">Pedobacter segetis</name>
    <dbReference type="NCBI Taxonomy" id="2793069"/>
    <lineage>
        <taxon>Bacteria</taxon>
        <taxon>Pseudomonadati</taxon>
        <taxon>Bacteroidota</taxon>
        <taxon>Sphingobacteriia</taxon>
        <taxon>Sphingobacteriales</taxon>
        <taxon>Sphingobacteriaceae</taxon>
        <taxon>Pedobacter</taxon>
    </lineage>
</organism>
<sequence length="64" mass="7011">MKKSEKDKKDIAKAKKNIKAQIEKTKKENLGLDADSSSQKDGKPKSTIDLLSENVGGYSSLSEK</sequence>